<gene>
    <name evidence="3" type="ORF">LSAT_V11C800391350</name>
</gene>
<name>A0A9R1USR8_LACSA</name>
<sequence>MEKVFANQIGRNVKVYFDDMVIKIRHKAELLGDIEETFQTLVEAQMKLNPGKCTFGVEEGQFLEIPDTLKRVSTTVSIEPSDPEARKEVWELHTDNAASKEGSNAGLILKNPGGAEIIYSLRFEFQVSNNESEYESLLVGLRLAREVKAKHLSAFSDSLFITNRVNDTYESNDQRMQRYLDTMWKLTHSFKSFKIKHISQGKYARVDALSKLASKSFDHLTKKVLVEALKGAHENTLPSLHP</sequence>
<dbReference type="PANTHER" id="PTHR48475">
    <property type="entry name" value="RIBONUCLEASE H"/>
    <property type="match status" value="1"/>
</dbReference>
<protein>
    <recommendedName>
        <fullName evidence="5">RNase H type-1 domain-containing protein</fullName>
    </recommendedName>
</protein>
<feature type="domain" description="RNase H type-1" evidence="2">
    <location>
        <begin position="100"/>
        <end position="212"/>
    </location>
</feature>
<dbReference type="InterPro" id="IPR043502">
    <property type="entry name" value="DNA/RNA_pol_sf"/>
</dbReference>
<dbReference type="InterPro" id="IPR036397">
    <property type="entry name" value="RNaseH_sf"/>
</dbReference>
<evidence type="ECO:0000259" key="1">
    <source>
        <dbReference type="Pfam" id="PF00078"/>
    </source>
</evidence>
<dbReference type="PANTHER" id="PTHR48475:SF2">
    <property type="entry name" value="RIBONUCLEASE H"/>
    <property type="match status" value="1"/>
</dbReference>
<dbReference type="Pfam" id="PF00078">
    <property type="entry name" value="RVT_1"/>
    <property type="match status" value="1"/>
</dbReference>
<dbReference type="Proteomes" id="UP000235145">
    <property type="component" value="Unassembled WGS sequence"/>
</dbReference>
<dbReference type="SUPFAM" id="SSF56672">
    <property type="entry name" value="DNA/RNA polymerases"/>
    <property type="match status" value="1"/>
</dbReference>
<comment type="caution">
    <text evidence="3">The sequence shown here is derived from an EMBL/GenBank/DDBJ whole genome shotgun (WGS) entry which is preliminary data.</text>
</comment>
<dbReference type="AlphaFoldDB" id="A0A9R1USR8"/>
<dbReference type="InterPro" id="IPR043128">
    <property type="entry name" value="Rev_trsase/Diguanyl_cyclase"/>
</dbReference>
<dbReference type="InterPro" id="IPR000477">
    <property type="entry name" value="RT_dom"/>
</dbReference>
<dbReference type="InterPro" id="IPR002156">
    <property type="entry name" value="RNaseH_domain"/>
</dbReference>
<dbReference type="CDD" id="cd09279">
    <property type="entry name" value="RNase_HI_like"/>
    <property type="match status" value="1"/>
</dbReference>
<dbReference type="Pfam" id="PF13456">
    <property type="entry name" value="RVT_3"/>
    <property type="match status" value="1"/>
</dbReference>
<proteinExistence type="predicted"/>
<reference evidence="3 4" key="1">
    <citation type="journal article" date="2017" name="Nat. Commun.">
        <title>Genome assembly with in vitro proximity ligation data and whole-genome triplication in lettuce.</title>
        <authorList>
            <person name="Reyes-Chin-Wo S."/>
            <person name="Wang Z."/>
            <person name="Yang X."/>
            <person name="Kozik A."/>
            <person name="Arikit S."/>
            <person name="Song C."/>
            <person name="Xia L."/>
            <person name="Froenicke L."/>
            <person name="Lavelle D.O."/>
            <person name="Truco M.J."/>
            <person name="Xia R."/>
            <person name="Zhu S."/>
            <person name="Xu C."/>
            <person name="Xu H."/>
            <person name="Xu X."/>
            <person name="Cox K."/>
            <person name="Korf I."/>
            <person name="Meyers B.C."/>
            <person name="Michelmore R.W."/>
        </authorList>
    </citation>
    <scope>NUCLEOTIDE SEQUENCE [LARGE SCALE GENOMIC DNA]</scope>
    <source>
        <strain evidence="4">cv. Salinas</strain>
        <tissue evidence="3">Seedlings</tissue>
    </source>
</reference>
<organism evidence="3 4">
    <name type="scientific">Lactuca sativa</name>
    <name type="common">Garden lettuce</name>
    <dbReference type="NCBI Taxonomy" id="4236"/>
    <lineage>
        <taxon>Eukaryota</taxon>
        <taxon>Viridiplantae</taxon>
        <taxon>Streptophyta</taxon>
        <taxon>Embryophyta</taxon>
        <taxon>Tracheophyta</taxon>
        <taxon>Spermatophyta</taxon>
        <taxon>Magnoliopsida</taxon>
        <taxon>eudicotyledons</taxon>
        <taxon>Gunneridae</taxon>
        <taxon>Pentapetalae</taxon>
        <taxon>asterids</taxon>
        <taxon>campanulids</taxon>
        <taxon>Asterales</taxon>
        <taxon>Asteraceae</taxon>
        <taxon>Cichorioideae</taxon>
        <taxon>Cichorieae</taxon>
        <taxon>Lactucinae</taxon>
        <taxon>Lactuca</taxon>
    </lineage>
</organism>
<dbReference type="Gene3D" id="3.30.420.10">
    <property type="entry name" value="Ribonuclease H-like superfamily/Ribonuclease H"/>
    <property type="match status" value="1"/>
</dbReference>
<dbReference type="GO" id="GO:0004523">
    <property type="term" value="F:RNA-DNA hybrid ribonuclease activity"/>
    <property type="evidence" value="ECO:0007669"/>
    <property type="project" value="InterPro"/>
</dbReference>
<evidence type="ECO:0008006" key="5">
    <source>
        <dbReference type="Google" id="ProtNLM"/>
    </source>
</evidence>
<dbReference type="Gene3D" id="3.30.70.270">
    <property type="match status" value="1"/>
</dbReference>
<evidence type="ECO:0000313" key="4">
    <source>
        <dbReference type="Proteomes" id="UP000235145"/>
    </source>
</evidence>
<evidence type="ECO:0000259" key="2">
    <source>
        <dbReference type="Pfam" id="PF13456"/>
    </source>
</evidence>
<keyword evidence="4" id="KW-1185">Reference proteome</keyword>
<feature type="domain" description="Reverse transcriptase" evidence="1">
    <location>
        <begin position="5"/>
        <end position="63"/>
    </location>
</feature>
<evidence type="ECO:0000313" key="3">
    <source>
        <dbReference type="EMBL" id="KAJ0192273.1"/>
    </source>
</evidence>
<accession>A0A9R1USR8</accession>
<dbReference type="GO" id="GO:0003676">
    <property type="term" value="F:nucleic acid binding"/>
    <property type="evidence" value="ECO:0007669"/>
    <property type="project" value="InterPro"/>
</dbReference>
<dbReference type="EMBL" id="NBSK02000008">
    <property type="protein sequence ID" value="KAJ0192273.1"/>
    <property type="molecule type" value="Genomic_DNA"/>
</dbReference>